<evidence type="ECO:0000256" key="1">
    <source>
        <dbReference type="SAM" id="MobiDB-lite"/>
    </source>
</evidence>
<dbReference type="Proteomes" id="UP000294360">
    <property type="component" value="Chromosome"/>
</dbReference>
<organism evidence="2 3">
    <name type="scientific">Methylocella tundrae</name>
    <dbReference type="NCBI Taxonomy" id="227605"/>
    <lineage>
        <taxon>Bacteria</taxon>
        <taxon>Pseudomonadati</taxon>
        <taxon>Pseudomonadota</taxon>
        <taxon>Alphaproteobacteria</taxon>
        <taxon>Hyphomicrobiales</taxon>
        <taxon>Beijerinckiaceae</taxon>
        <taxon>Methylocella</taxon>
    </lineage>
</organism>
<dbReference type="KEGG" id="mtun:MTUNDRAET4_0653"/>
<name>A0A4U8Z096_METTU</name>
<sequence length="96" mass="10614">MLKIRPRFGDAKGSVDPPFATDSVSTRQDLAERRRSDAAPLDNHTTGRAQKTPSRVFMAFAWSGKSPPHARQDRLASSVSQLWRLAETKKPGPSLL</sequence>
<feature type="compositionally biased region" description="Polar residues" evidence="1">
    <location>
        <begin position="43"/>
        <end position="52"/>
    </location>
</feature>
<dbReference type="AlphaFoldDB" id="A0A4U8Z096"/>
<accession>A0A4U8Z096</accession>
<proteinExistence type="predicted"/>
<protein>
    <submittedName>
        <fullName evidence="2">Uncharacterized protein</fullName>
    </submittedName>
</protein>
<feature type="region of interest" description="Disordered" evidence="1">
    <location>
        <begin position="1"/>
        <end position="52"/>
    </location>
</feature>
<evidence type="ECO:0000313" key="3">
    <source>
        <dbReference type="Proteomes" id="UP000294360"/>
    </source>
</evidence>
<gene>
    <name evidence="2" type="ORF">MTUNDRAET4_0653</name>
</gene>
<reference evidence="2 3" key="1">
    <citation type="submission" date="2019-03" db="EMBL/GenBank/DDBJ databases">
        <authorList>
            <person name="Kox A.R. M."/>
        </authorList>
    </citation>
    <scope>NUCLEOTIDE SEQUENCE [LARGE SCALE GENOMIC DNA]</scope>
    <source>
        <strain evidence="2">MTUNDRAET4 annotated genome</strain>
    </source>
</reference>
<evidence type="ECO:0000313" key="2">
    <source>
        <dbReference type="EMBL" id="VFU07546.1"/>
    </source>
</evidence>
<dbReference type="EMBL" id="LR536450">
    <property type="protein sequence ID" value="VFU07546.1"/>
    <property type="molecule type" value="Genomic_DNA"/>
</dbReference>